<organism evidence="2 3">
    <name type="scientific">Niabella yanshanensis</name>
    <dbReference type="NCBI Taxonomy" id="577386"/>
    <lineage>
        <taxon>Bacteria</taxon>
        <taxon>Pseudomonadati</taxon>
        <taxon>Bacteroidota</taxon>
        <taxon>Chitinophagia</taxon>
        <taxon>Chitinophagales</taxon>
        <taxon>Chitinophagaceae</taxon>
        <taxon>Niabella</taxon>
    </lineage>
</organism>
<dbReference type="RefSeq" id="WP_162817874.1">
    <property type="nucleotide sequence ID" value="NZ_CP139960.1"/>
</dbReference>
<proteinExistence type="predicted"/>
<dbReference type="Proteomes" id="UP001325680">
    <property type="component" value="Chromosome"/>
</dbReference>
<protein>
    <submittedName>
        <fullName evidence="2">Uncharacterized protein</fullName>
    </submittedName>
</protein>
<dbReference type="PROSITE" id="PS51257">
    <property type="entry name" value="PROKAR_LIPOPROTEIN"/>
    <property type="match status" value="1"/>
</dbReference>
<accession>A0ABZ0W4Y7</accession>
<feature type="chain" id="PRO_5045859823" evidence="1">
    <location>
        <begin position="23"/>
        <end position="116"/>
    </location>
</feature>
<evidence type="ECO:0000313" key="2">
    <source>
        <dbReference type="EMBL" id="WQD38328.1"/>
    </source>
</evidence>
<sequence length="116" mass="13049">MKSSLVYLLVCIALLSCSKALDVEKDMYFKQVNWVEPPGERDPIAGVAPMHLELRTDGRAFLYPGSGDIVWDGSYKVTTKKIKVTLKSIDRSYEFNVKSSTELKGPNGELLHLEDR</sequence>
<feature type="signal peptide" evidence="1">
    <location>
        <begin position="1"/>
        <end position="22"/>
    </location>
</feature>
<dbReference type="EMBL" id="CP139960">
    <property type="protein sequence ID" value="WQD38328.1"/>
    <property type="molecule type" value="Genomic_DNA"/>
</dbReference>
<evidence type="ECO:0000313" key="3">
    <source>
        <dbReference type="Proteomes" id="UP001325680"/>
    </source>
</evidence>
<evidence type="ECO:0000256" key="1">
    <source>
        <dbReference type="SAM" id="SignalP"/>
    </source>
</evidence>
<keyword evidence="1" id="KW-0732">Signal</keyword>
<keyword evidence="3" id="KW-1185">Reference proteome</keyword>
<name>A0ABZ0W4Y7_9BACT</name>
<gene>
    <name evidence="2" type="ORF">U0035_21890</name>
</gene>
<reference evidence="2 3" key="1">
    <citation type="submission" date="2023-12" db="EMBL/GenBank/DDBJ databases">
        <title>Genome sequencing and assembly of bacterial species from a model synthetic community.</title>
        <authorList>
            <person name="Hogle S.L."/>
        </authorList>
    </citation>
    <scope>NUCLEOTIDE SEQUENCE [LARGE SCALE GENOMIC DNA]</scope>
    <source>
        <strain evidence="2 3">HAMBI_3031</strain>
    </source>
</reference>